<comment type="similarity">
    <text evidence="1">Belongs to the glycosyl hydrolase 20 family.</text>
</comment>
<feature type="chain" id="PRO_5046720893" evidence="4">
    <location>
        <begin position="38"/>
        <end position="981"/>
    </location>
</feature>
<reference evidence="6 7" key="1">
    <citation type="submission" date="2018-06" db="EMBL/GenBank/DDBJ databases">
        <authorList>
            <consortium name="Pathogen Informatics"/>
            <person name="Doyle S."/>
        </authorList>
    </citation>
    <scope>NUCLEOTIDE SEQUENCE [LARGE SCALE GENOMIC DNA]</scope>
    <source>
        <strain evidence="6 7">NCTC11535</strain>
    </source>
</reference>
<dbReference type="Pfam" id="PF00754">
    <property type="entry name" value="F5_F8_type_C"/>
    <property type="match status" value="1"/>
</dbReference>
<name>A0ABY1VQJ6_9ACTO</name>
<keyword evidence="7" id="KW-1185">Reference proteome</keyword>
<dbReference type="PANTHER" id="PTHR43678">
    <property type="entry name" value="PUTATIVE (AFU_ORTHOLOGUE AFUA_2G00640)-RELATED"/>
    <property type="match status" value="1"/>
</dbReference>
<feature type="signal peptide" evidence="4">
    <location>
        <begin position="1"/>
        <end position="37"/>
    </location>
</feature>
<feature type="domain" description="F5/8 type C" evidence="5">
    <location>
        <begin position="625"/>
        <end position="777"/>
    </location>
</feature>
<evidence type="ECO:0000313" key="7">
    <source>
        <dbReference type="Proteomes" id="UP000250006"/>
    </source>
</evidence>
<keyword evidence="2 6" id="KW-0378">Hydrolase</keyword>
<dbReference type="InterPro" id="IPR006311">
    <property type="entry name" value="TAT_signal"/>
</dbReference>
<dbReference type="Gene3D" id="2.60.120.260">
    <property type="entry name" value="Galactose-binding domain-like"/>
    <property type="match status" value="1"/>
</dbReference>
<dbReference type="RefSeq" id="WP_111836832.1">
    <property type="nucleotide sequence ID" value="NZ_UAPQ01000008.1"/>
</dbReference>
<dbReference type="SUPFAM" id="SSF51445">
    <property type="entry name" value="(Trans)glycosidases"/>
    <property type="match status" value="1"/>
</dbReference>
<dbReference type="InterPro" id="IPR052764">
    <property type="entry name" value="GH20_Enzymes"/>
</dbReference>
<evidence type="ECO:0000256" key="3">
    <source>
        <dbReference type="ARBA" id="ARBA00023295"/>
    </source>
</evidence>
<dbReference type="InterPro" id="IPR028994">
    <property type="entry name" value="Integrin_alpha_N"/>
</dbReference>
<dbReference type="Gene3D" id="3.30.379.10">
    <property type="entry name" value="Chitobiase/beta-hexosaminidase domain 2-like"/>
    <property type="match status" value="1"/>
</dbReference>
<dbReference type="InterPro" id="IPR000421">
    <property type="entry name" value="FA58C"/>
</dbReference>
<protein>
    <submittedName>
        <fullName evidence="6">Chitobiase</fullName>
        <ecNumber evidence="6">3.2.1.52</ecNumber>
    </submittedName>
</protein>
<evidence type="ECO:0000256" key="4">
    <source>
        <dbReference type="SAM" id="SignalP"/>
    </source>
</evidence>
<dbReference type="SUPFAM" id="SSF69318">
    <property type="entry name" value="Integrin alpha N-terminal domain"/>
    <property type="match status" value="1"/>
</dbReference>
<keyword evidence="3 6" id="KW-0326">Glycosidase</keyword>
<dbReference type="InterPro" id="IPR017853">
    <property type="entry name" value="GH"/>
</dbReference>
<dbReference type="InterPro" id="IPR015882">
    <property type="entry name" value="HEX_bac_N"/>
</dbReference>
<evidence type="ECO:0000259" key="5">
    <source>
        <dbReference type="PROSITE" id="PS50022"/>
    </source>
</evidence>
<dbReference type="SUPFAM" id="SSF49785">
    <property type="entry name" value="Galactose-binding domain-like"/>
    <property type="match status" value="1"/>
</dbReference>
<dbReference type="InterPro" id="IPR015883">
    <property type="entry name" value="Glyco_hydro_20_cat"/>
</dbReference>
<dbReference type="EMBL" id="UAPQ01000008">
    <property type="protein sequence ID" value="SPT53916.1"/>
    <property type="molecule type" value="Genomic_DNA"/>
</dbReference>
<dbReference type="Pfam" id="PF02838">
    <property type="entry name" value="Glyco_hydro_20b"/>
    <property type="match status" value="1"/>
</dbReference>
<dbReference type="Proteomes" id="UP000250006">
    <property type="component" value="Unassembled WGS sequence"/>
</dbReference>
<dbReference type="InterPro" id="IPR025705">
    <property type="entry name" value="Beta_hexosaminidase_sua/sub"/>
</dbReference>
<dbReference type="InterPro" id="IPR008979">
    <property type="entry name" value="Galactose-bd-like_sf"/>
</dbReference>
<dbReference type="PROSITE" id="PS50022">
    <property type="entry name" value="FA58C_3"/>
    <property type="match status" value="1"/>
</dbReference>
<dbReference type="GO" id="GO:0004563">
    <property type="term" value="F:beta-N-acetylhexosaminidase activity"/>
    <property type="evidence" value="ECO:0007669"/>
    <property type="project" value="UniProtKB-EC"/>
</dbReference>
<dbReference type="Gene3D" id="3.20.20.80">
    <property type="entry name" value="Glycosidases"/>
    <property type="match status" value="1"/>
</dbReference>
<proteinExistence type="inferred from homology"/>
<dbReference type="PROSITE" id="PS51318">
    <property type="entry name" value="TAT"/>
    <property type="match status" value="1"/>
</dbReference>
<comment type="caution">
    <text evidence="6">The sequence shown here is derived from an EMBL/GenBank/DDBJ whole genome shotgun (WGS) entry which is preliminary data.</text>
</comment>
<organism evidence="6 7">
    <name type="scientific">Actinomyces bovis</name>
    <dbReference type="NCBI Taxonomy" id="1658"/>
    <lineage>
        <taxon>Bacteria</taxon>
        <taxon>Bacillati</taxon>
        <taxon>Actinomycetota</taxon>
        <taxon>Actinomycetes</taxon>
        <taxon>Actinomycetales</taxon>
        <taxon>Actinomycetaceae</taxon>
        <taxon>Actinomyces</taxon>
    </lineage>
</organism>
<evidence type="ECO:0000313" key="6">
    <source>
        <dbReference type="EMBL" id="SPT53916.1"/>
    </source>
</evidence>
<evidence type="ECO:0000256" key="2">
    <source>
        <dbReference type="ARBA" id="ARBA00022801"/>
    </source>
</evidence>
<sequence>MPQVSPPPGGRRLLAATLSTALVALGAATLPLAPAHAAPALTGEGLPGVVPAVSSFKAETTAPFVLTSSTRLVIGDAADESALGDEARLLAAELENLSAAKGLALNSTPAVVVGQEAAPGDIVLDLQPTVTGVTTHEGYSLNVTPQQVKITATGDAGAFYGTRTLLQSLSSSGGLQAGQVVDQPAMSVRSLHLDAARKYFTKDWIINQIREMSWVKLNQLQYHFSENEGFRLESKTHPEIMSSEYLTQDELKEIIAEGAKYHVEIVPAFDMPGHMRAMLERHPELRVGNTDAGRKILNYSKPEARQLVKELIDEFVLLFPSTSWHLGGDEVFPLAGNSYYPSLHSDLARDFPQLLAYAKESSTAGEKATVLDGYVHFLNETAKYLQSKGKTQVRAWNDALSYTGTTEKLAADVDVAYWTGWHGAFPTVQKMVDEGHKLINFNDAYFYYVLTYPTWAYSTKPTAEKIYSWHPGVYPNHQSGLTQTWPDPQPAWNLGSSFAIWCDKPEVETEAQVAAGVKPLLRAMASRVWNPTDATDFNTWNTRQQAAGETPGKLAPMAKVKAQVALGSTPESGQQVTPGQAISRTVTLSSDATTEVSATVNADISGLGGNATVNGAPKVEYVDAEGQPVPDRAGTNVALGRPVTASGQEADTVWSKEKVVDDSTTGDSRWSSNYSNEAWIAVELAQPTVVDHVDVVWEAACAPSFEIMTSADGRTWKSGTGVLSQICPSKKLAAEKRSYKLNSQEPVKYVKMQAHSRQAFNGEYYGVSLWELRVWDGPEQGKAAPQPELDSANGAITWNGTLPQGYSLRLTWEEKVSAGATDGTVLSESVSAKVGNSETVSAQSAHTVKAAAPAPESKPAYVSKVESGALGMVLKGDWDGDGTVTYAVRVGTRVVFYNENRSDAPVYASVSLGRAADELLVGDWDGDGKDTLALRRGTTVLAQTRLTSSATTKVSVEGITAGSKLSVRKESGKADVIVVVK</sequence>
<gene>
    <name evidence="6" type="primary">chb</name>
    <name evidence="6" type="ORF">NCTC11535_01608</name>
</gene>
<dbReference type="SUPFAM" id="SSF55545">
    <property type="entry name" value="beta-N-acetylhexosaminidase-like domain"/>
    <property type="match status" value="1"/>
</dbReference>
<dbReference type="PRINTS" id="PR00738">
    <property type="entry name" value="GLHYDRLASE20"/>
</dbReference>
<keyword evidence="4" id="KW-0732">Signal</keyword>
<dbReference type="EC" id="3.2.1.52" evidence="6"/>
<dbReference type="Pfam" id="PF00728">
    <property type="entry name" value="Glyco_hydro_20"/>
    <property type="match status" value="1"/>
</dbReference>
<evidence type="ECO:0000256" key="1">
    <source>
        <dbReference type="ARBA" id="ARBA00006285"/>
    </source>
</evidence>
<dbReference type="CDD" id="cd06564">
    <property type="entry name" value="GH20_DspB_LnbB-like"/>
    <property type="match status" value="1"/>
</dbReference>
<dbReference type="PANTHER" id="PTHR43678:SF1">
    <property type="entry name" value="BETA-N-ACETYLHEXOSAMINIDASE"/>
    <property type="match status" value="1"/>
</dbReference>
<accession>A0ABY1VQJ6</accession>
<dbReference type="InterPro" id="IPR029018">
    <property type="entry name" value="Hex-like_dom2"/>
</dbReference>